<proteinExistence type="predicted"/>
<keyword evidence="3" id="KW-1185">Reference proteome</keyword>
<comment type="caution">
    <text evidence="2">The sequence shown here is derived from an EMBL/GenBank/DDBJ whole genome shotgun (WGS) entry which is preliminary data.</text>
</comment>
<name>A0ABV5JB41_9RHOB</name>
<dbReference type="RefSeq" id="WP_213887471.1">
    <property type="nucleotide sequence ID" value="NZ_JAGFNU010000001.1"/>
</dbReference>
<keyword evidence="1" id="KW-0732">Signal</keyword>
<evidence type="ECO:0000313" key="3">
    <source>
        <dbReference type="Proteomes" id="UP001589683"/>
    </source>
</evidence>
<feature type="chain" id="PRO_5045257801" description="Peptidase S1" evidence="1">
    <location>
        <begin position="28"/>
        <end position="164"/>
    </location>
</feature>
<protein>
    <recommendedName>
        <fullName evidence="4">Peptidase S1</fullName>
    </recommendedName>
</protein>
<organism evidence="2 3">
    <name type="scientific">Pseudohalocynthiibacter aestuariivivens</name>
    <dbReference type="NCBI Taxonomy" id="1591409"/>
    <lineage>
        <taxon>Bacteria</taxon>
        <taxon>Pseudomonadati</taxon>
        <taxon>Pseudomonadota</taxon>
        <taxon>Alphaproteobacteria</taxon>
        <taxon>Rhodobacterales</taxon>
        <taxon>Paracoccaceae</taxon>
        <taxon>Pseudohalocynthiibacter</taxon>
    </lineage>
</organism>
<dbReference type="Proteomes" id="UP001589683">
    <property type="component" value="Unassembled WGS sequence"/>
</dbReference>
<evidence type="ECO:0000313" key="2">
    <source>
        <dbReference type="EMBL" id="MFB9230639.1"/>
    </source>
</evidence>
<evidence type="ECO:0000256" key="1">
    <source>
        <dbReference type="SAM" id="SignalP"/>
    </source>
</evidence>
<evidence type="ECO:0008006" key="4">
    <source>
        <dbReference type="Google" id="ProtNLM"/>
    </source>
</evidence>
<gene>
    <name evidence="2" type="ORF">ACFFUT_02415</name>
</gene>
<accession>A0ABV5JB41</accession>
<sequence>MKLKTLVLAVATPLALSTIGSASSASAACPDWRDEARTEIHSNAQQLYTRHSYSVLAGGDVQVDYCRVSDQTPEPATGFVADRPDFEVYYDGSSDYALEISVTGECDTTLLVNTANENWFFDDDAAGNGNPRIYLTSPSEGWYDIWVGTFNNSMCDAELHLETY</sequence>
<dbReference type="PROSITE" id="PS51257">
    <property type="entry name" value="PROKAR_LIPOPROTEIN"/>
    <property type="match status" value="1"/>
</dbReference>
<reference evidence="2 3" key="1">
    <citation type="submission" date="2024-09" db="EMBL/GenBank/DDBJ databases">
        <authorList>
            <person name="Sun Q."/>
            <person name="Mori K."/>
        </authorList>
    </citation>
    <scope>NUCLEOTIDE SEQUENCE [LARGE SCALE GENOMIC DNA]</scope>
    <source>
        <strain evidence="2 3">CECT 8726</strain>
    </source>
</reference>
<dbReference type="EMBL" id="JBHMEA010000007">
    <property type="protein sequence ID" value="MFB9230639.1"/>
    <property type="molecule type" value="Genomic_DNA"/>
</dbReference>
<feature type="signal peptide" evidence="1">
    <location>
        <begin position="1"/>
        <end position="27"/>
    </location>
</feature>